<sequence>MTVRFSLFIDPLASSPWVFARPGNPNLERALHMESGSDHTLRRVRKTTMSDVFDKCRTWKDYRIAKATGLYPYFRAIEASHGSTEVEIEGRRVIMVGSNNYLGLAADPRVKEAAIKATEKFGTTCSGSRLLNGTLALHEELEARLAKFLNREAAIVISTGFQTNLALASILGRHDIVFSDRANHASLVDGVRLSFATERKFRHNDMDHLEQLLAAAEPGAGKIIVTDGVFSMEGDVCNLPRIVELSKQYNARVMTDDAHAMGVLGELGRGTSEYFGLEKDVDLVMGTFSKSFASLGGVLAGPFEVINYIRHKARSVIFSASMTPASIAAALKATEIIEAEPQRRERLLDIAEKMHNGFRAMGFDTGVSVTPVVPVHIGDQVKCFRFWRALHEAGVFANPVIPPAVEAGHALIRTSYMATHTDAQLDQVLDTFEKIGRKLNVIPETRPTVYEPVKIARPGSAVRSNKASETWAAGSAGLLADKGFSLEQLSRMSSREMAGKFFDAVEQLTWRAANLQPEDLRRLGGAPKKLWEKRSELGGVLLEKGAQLFMRNGSDSSEGGNQAERN</sequence>
<dbReference type="SUPFAM" id="SSF53383">
    <property type="entry name" value="PLP-dependent transferases"/>
    <property type="match status" value="1"/>
</dbReference>
<organism evidence="6 7">
    <name type="scientific">Corallococcus coralloides (strain ATCC 25202 / DSM 2259 / NBRC 100086 / M2)</name>
    <name type="common">Myxococcus coralloides</name>
    <dbReference type="NCBI Taxonomy" id="1144275"/>
    <lineage>
        <taxon>Bacteria</taxon>
        <taxon>Pseudomonadati</taxon>
        <taxon>Myxococcota</taxon>
        <taxon>Myxococcia</taxon>
        <taxon>Myxococcales</taxon>
        <taxon>Cystobacterineae</taxon>
        <taxon>Myxococcaceae</taxon>
        <taxon>Corallococcus</taxon>
    </lineage>
</organism>
<dbReference type="KEGG" id="ccx:COCOR_04255"/>
<dbReference type="STRING" id="1144275.COCOR_04255"/>
<keyword evidence="3 4" id="KW-0663">Pyridoxal phosphate</keyword>
<evidence type="ECO:0000256" key="4">
    <source>
        <dbReference type="RuleBase" id="RU003693"/>
    </source>
</evidence>
<dbReference type="EMBL" id="CP003389">
    <property type="protein sequence ID" value="AFE08209.1"/>
    <property type="molecule type" value="Genomic_DNA"/>
</dbReference>
<dbReference type="InterPro" id="IPR015424">
    <property type="entry name" value="PyrdxlP-dep_Trfase"/>
</dbReference>
<name>H8N0G1_CORCM</name>
<dbReference type="PANTHER" id="PTHR13693:SF3">
    <property type="entry name" value="LD36009P"/>
    <property type="match status" value="1"/>
</dbReference>
<evidence type="ECO:0000259" key="5">
    <source>
        <dbReference type="Pfam" id="PF00155"/>
    </source>
</evidence>
<reference evidence="7" key="2">
    <citation type="submission" date="2012-03" db="EMBL/GenBank/DDBJ databases">
        <title>Genome sequence of the fruiting myxobacterium Corallococcus coralloides DSM 2259.</title>
        <authorList>
            <person name="Huntley S."/>
            <person name="Zhang Y."/>
            <person name="Treuner-Lange A."/>
            <person name="Sensen C.W."/>
            <person name="Sogaard-Andersen L."/>
        </authorList>
    </citation>
    <scope>NUCLEOTIDE SEQUENCE [LARGE SCALE GENOMIC DNA]</scope>
    <source>
        <strain evidence="7">ATCC 25202 / DSM 2259 / NBRC 100086 / M2</strain>
    </source>
</reference>
<keyword evidence="2 6" id="KW-0808">Transferase</keyword>
<dbReference type="InterPro" id="IPR015421">
    <property type="entry name" value="PyrdxlP-dep_Trfase_major"/>
</dbReference>
<proteinExistence type="inferred from homology"/>
<dbReference type="GO" id="GO:0030170">
    <property type="term" value="F:pyridoxal phosphate binding"/>
    <property type="evidence" value="ECO:0007669"/>
    <property type="project" value="InterPro"/>
</dbReference>
<reference evidence="6 7" key="1">
    <citation type="journal article" date="2012" name="J. Bacteriol.">
        <title>Complete Genome Sequence of the Fruiting Myxobacterium Corallococcus coralloides DSM 2259.</title>
        <authorList>
            <person name="Huntley S."/>
            <person name="Zhang Y."/>
            <person name="Treuner-Lange A."/>
            <person name="Kneip S."/>
            <person name="Sensen C.W."/>
            <person name="Sogaard-Andersen L."/>
        </authorList>
    </citation>
    <scope>NUCLEOTIDE SEQUENCE [LARGE SCALE GENOMIC DNA]</scope>
    <source>
        <strain evidence="7">ATCC 25202 / DSM 2259 / NBRC 100086 / M2</strain>
    </source>
</reference>
<keyword evidence="7" id="KW-1185">Reference proteome</keyword>
<dbReference type="PROSITE" id="PS00599">
    <property type="entry name" value="AA_TRANSFER_CLASS_2"/>
    <property type="match status" value="1"/>
</dbReference>
<dbReference type="PANTHER" id="PTHR13693">
    <property type="entry name" value="CLASS II AMINOTRANSFERASE/8-AMINO-7-OXONONANOATE SYNTHASE"/>
    <property type="match status" value="1"/>
</dbReference>
<dbReference type="HOGENOM" id="CLU_015846_9_0_7"/>
<dbReference type="eggNOG" id="COG0156">
    <property type="taxonomic scope" value="Bacteria"/>
</dbReference>
<evidence type="ECO:0000313" key="6">
    <source>
        <dbReference type="EMBL" id="AFE08209.1"/>
    </source>
</evidence>
<dbReference type="Gene3D" id="3.90.1150.10">
    <property type="entry name" value="Aspartate Aminotransferase, domain 1"/>
    <property type="match status" value="1"/>
</dbReference>
<feature type="domain" description="Aminotransferase class I/classII large" evidence="5">
    <location>
        <begin position="93"/>
        <end position="431"/>
    </location>
</feature>
<evidence type="ECO:0000256" key="1">
    <source>
        <dbReference type="ARBA" id="ARBA00001933"/>
    </source>
</evidence>
<dbReference type="CDD" id="cd06454">
    <property type="entry name" value="KBL_like"/>
    <property type="match status" value="1"/>
</dbReference>
<dbReference type="InterPro" id="IPR050087">
    <property type="entry name" value="AON_synthase_class-II"/>
</dbReference>
<dbReference type="Proteomes" id="UP000007587">
    <property type="component" value="Chromosome"/>
</dbReference>
<dbReference type="Pfam" id="PF00155">
    <property type="entry name" value="Aminotran_1_2"/>
    <property type="match status" value="1"/>
</dbReference>
<evidence type="ECO:0000313" key="7">
    <source>
        <dbReference type="Proteomes" id="UP000007587"/>
    </source>
</evidence>
<evidence type="ECO:0000256" key="3">
    <source>
        <dbReference type="ARBA" id="ARBA00022898"/>
    </source>
</evidence>
<gene>
    <name evidence="6" type="primary">bioF1</name>
    <name evidence="6" type="ordered locus">COCOR_04255</name>
</gene>
<comment type="similarity">
    <text evidence="4">Belongs to the class-II pyridoxal-phosphate-dependent aminotransferase family.</text>
</comment>
<dbReference type="InterPro" id="IPR004839">
    <property type="entry name" value="Aminotransferase_I/II_large"/>
</dbReference>
<keyword evidence="6" id="KW-0032">Aminotransferase</keyword>
<dbReference type="Gene3D" id="3.40.640.10">
    <property type="entry name" value="Type I PLP-dependent aspartate aminotransferase-like (Major domain)"/>
    <property type="match status" value="1"/>
</dbReference>
<dbReference type="FunCoup" id="H8N0G1">
    <property type="interactions" value="413"/>
</dbReference>
<accession>H8N0G1</accession>
<dbReference type="GO" id="GO:0008483">
    <property type="term" value="F:transaminase activity"/>
    <property type="evidence" value="ECO:0007669"/>
    <property type="project" value="UniProtKB-KW"/>
</dbReference>
<dbReference type="InParanoid" id="H8N0G1"/>
<dbReference type="InterPro" id="IPR015422">
    <property type="entry name" value="PyrdxlP-dep_Trfase_small"/>
</dbReference>
<evidence type="ECO:0000256" key="2">
    <source>
        <dbReference type="ARBA" id="ARBA00022679"/>
    </source>
</evidence>
<dbReference type="InterPro" id="IPR001917">
    <property type="entry name" value="Aminotrans_II_pyridoxalP_BS"/>
</dbReference>
<protein>
    <submittedName>
        <fullName evidence="6">Class II aminotransferase</fullName>
    </submittedName>
</protein>
<comment type="cofactor">
    <cofactor evidence="1 4">
        <name>pyridoxal 5'-phosphate</name>
        <dbReference type="ChEBI" id="CHEBI:597326"/>
    </cofactor>
</comment>
<dbReference type="AlphaFoldDB" id="H8N0G1"/>